<dbReference type="PRINTS" id="PR00923">
    <property type="entry name" value="LACTOPTASE"/>
</dbReference>
<dbReference type="InterPro" id="IPR008979">
    <property type="entry name" value="Galactose-bd-like_sf"/>
</dbReference>
<keyword evidence="6" id="KW-0378">Hydrolase</keyword>
<dbReference type="InterPro" id="IPR029058">
    <property type="entry name" value="AB_hydrolase_fold"/>
</dbReference>
<dbReference type="SMART" id="SM00939">
    <property type="entry name" value="PepX_C"/>
    <property type="match status" value="1"/>
</dbReference>
<dbReference type="EMBL" id="FOAB01000003">
    <property type="protein sequence ID" value="SEL10496.1"/>
    <property type="molecule type" value="Genomic_DNA"/>
</dbReference>
<reference evidence="12" key="1">
    <citation type="submission" date="2016-10" db="EMBL/GenBank/DDBJ databases">
        <authorList>
            <person name="Varghese N."/>
            <person name="Submissions S."/>
        </authorList>
    </citation>
    <scope>NUCLEOTIDE SEQUENCE [LARGE SCALE GENOMIC DNA]</scope>
    <source>
        <strain evidence="12">DSM 25232 / NCIMB 14723 / 92V</strain>
    </source>
</reference>
<dbReference type="Pfam" id="PF08530">
    <property type="entry name" value="PepX_C"/>
    <property type="match status" value="1"/>
</dbReference>
<comment type="catalytic activity">
    <reaction evidence="1">
        <text>Hydrolyzes Xaa-Pro-|- bonds to release unblocked, N-terminal dipeptides from substrates including Ala-Pro-|-p-nitroanilide and (sequentially) Tyr-Pro-|-Phe-Pro-|-Gly-Pro-|-Ile.</text>
        <dbReference type="EC" id="3.4.14.11"/>
    </reaction>
</comment>
<evidence type="ECO:0000256" key="6">
    <source>
        <dbReference type="ARBA" id="ARBA00022801"/>
    </source>
</evidence>
<evidence type="ECO:0000256" key="1">
    <source>
        <dbReference type="ARBA" id="ARBA00000123"/>
    </source>
</evidence>
<evidence type="ECO:0000256" key="5">
    <source>
        <dbReference type="ARBA" id="ARBA00022670"/>
    </source>
</evidence>
<dbReference type="Pfam" id="PF02129">
    <property type="entry name" value="Peptidase_S15"/>
    <property type="match status" value="1"/>
</dbReference>
<dbReference type="PANTHER" id="PTHR43056:SF10">
    <property type="entry name" value="COCE_NOND FAMILY, PUTATIVE (AFU_ORTHOLOGUE AFUA_7G00600)-RELATED"/>
    <property type="match status" value="1"/>
</dbReference>
<dbReference type="AlphaFoldDB" id="A0A1H7MGV0"/>
<gene>
    <name evidence="11" type="ORF">SAMN04487910_1733</name>
</gene>
<evidence type="ECO:0000256" key="4">
    <source>
        <dbReference type="ARBA" id="ARBA00022438"/>
    </source>
</evidence>
<dbReference type="RefSeq" id="WP_091407524.1">
    <property type="nucleotide sequence ID" value="NZ_FOAB01000003.1"/>
</dbReference>
<organism evidence="11 12">
    <name type="scientific">Aquimarina amphilecti</name>
    <dbReference type="NCBI Taxonomy" id="1038014"/>
    <lineage>
        <taxon>Bacteria</taxon>
        <taxon>Pseudomonadati</taxon>
        <taxon>Bacteroidota</taxon>
        <taxon>Flavobacteriia</taxon>
        <taxon>Flavobacteriales</taxon>
        <taxon>Flavobacteriaceae</taxon>
        <taxon>Aquimarina</taxon>
    </lineage>
</organism>
<keyword evidence="9" id="KW-0732">Signal</keyword>
<comment type="similarity">
    <text evidence="2">Belongs to the peptidase S15 family.</text>
</comment>
<dbReference type="GO" id="GO:0006508">
    <property type="term" value="P:proteolysis"/>
    <property type="evidence" value="ECO:0007669"/>
    <property type="project" value="UniProtKB-KW"/>
</dbReference>
<keyword evidence="4" id="KW-0031">Aminopeptidase</keyword>
<dbReference type="EC" id="3.4.14.11" evidence="3"/>
<evidence type="ECO:0000259" key="10">
    <source>
        <dbReference type="SMART" id="SM00939"/>
    </source>
</evidence>
<dbReference type="GO" id="GO:0004177">
    <property type="term" value="F:aminopeptidase activity"/>
    <property type="evidence" value="ECO:0007669"/>
    <property type="project" value="UniProtKB-KW"/>
</dbReference>
<evidence type="ECO:0000256" key="8">
    <source>
        <dbReference type="ARBA" id="ARBA00030045"/>
    </source>
</evidence>
<proteinExistence type="inferred from homology"/>
<dbReference type="NCBIfam" id="NF003780">
    <property type="entry name" value="PRK05371.1-1"/>
    <property type="match status" value="1"/>
</dbReference>
<keyword evidence="12" id="KW-1185">Reference proteome</keyword>
<dbReference type="Gene3D" id="2.60.120.260">
    <property type="entry name" value="Galactose-binding domain-like"/>
    <property type="match status" value="1"/>
</dbReference>
<sequence length="608" mass="67911">MTHKITIHFLVLFIFSISSINAQENTVPVFENGEAQIVEAFNTPDKWIRNDLWVPTEFDTDGDGVLDRMHVSVTRPFQTETEGLKLPIIYVSSPYFAGVAADIDGLFWDVHHELGEQPKPRTHTEVVRRGKRPIISNSHIKKWVPRGYIVVHSSSPGTGLSQGAPTVGGDNESLAPKAVIDWLCGRIDGYTDPVGTKVVKAYWSTGKVGMTGTSYNGTIPLAAATTGVKGLEAIIPIAPNTSYYHYYRSNGLVRSPGGYLGEDIDVLYDFIHSGDESKRPYNNKTVRDTEMKNGMDRITGDYNDFWAGRDYLNDMKPMKAALLMSHGFNDWNVMPEHSYRIYKKAKEMGIPSQIYYHQNGHGGPPPITMMNRWFTRYLHGVENDVEKDPRAWIVRENDTRDNPIAYKEYPNPDASDVILFPNIGGLESGILSITKPIKQGSETLIDDYTFSGDSLAILKESNHRLLYSTPVLTEDIHISGIAKVTVKLASSKPAANFSVWLVSLPWEKNAKKITDNIITRGWADPQNYKSLTESEPLKPGSFYEMSFDLQPDDQIIKKGEQIGVMIFSSDNKFTLLPKPGTELTIDLDKTSIVIPIVGGKKAFEKATK</sequence>
<dbReference type="OrthoDB" id="319764at2"/>
<keyword evidence="7" id="KW-0720">Serine protease</keyword>
<feature type="domain" description="Xaa-Pro dipeptidyl-peptidase C-terminal" evidence="10">
    <location>
        <begin position="371"/>
        <end position="593"/>
    </location>
</feature>
<dbReference type="InterPro" id="IPR050585">
    <property type="entry name" value="Xaa-Pro_dipeptidyl-ppase/CocE"/>
</dbReference>
<dbReference type="Gene3D" id="3.40.50.1820">
    <property type="entry name" value="alpha/beta hydrolase"/>
    <property type="match status" value="2"/>
</dbReference>
<evidence type="ECO:0000256" key="2">
    <source>
        <dbReference type="ARBA" id="ARBA00010819"/>
    </source>
</evidence>
<feature type="signal peptide" evidence="9">
    <location>
        <begin position="1"/>
        <end position="22"/>
    </location>
</feature>
<dbReference type="GO" id="GO:0008239">
    <property type="term" value="F:dipeptidyl-peptidase activity"/>
    <property type="evidence" value="ECO:0007669"/>
    <property type="project" value="UniProtKB-EC"/>
</dbReference>
<dbReference type="Proteomes" id="UP000198521">
    <property type="component" value="Unassembled WGS sequence"/>
</dbReference>
<dbReference type="GO" id="GO:0008236">
    <property type="term" value="F:serine-type peptidase activity"/>
    <property type="evidence" value="ECO:0007669"/>
    <property type="project" value="UniProtKB-KW"/>
</dbReference>
<dbReference type="InterPro" id="IPR013736">
    <property type="entry name" value="Xaa-Pro_dipept_C"/>
</dbReference>
<evidence type="ECO:0000256" key="9">
    <source>
        <dbReference type="SAM" id="SignalP"/>
    </source>
</evidence>
<keyword evidence="5" id="KW-0645">Protease</keyword>
<dbReference type="PANTHER" id="PTHR43056">
    <property type="entry name" value="PEPTIDASE S9 PROLYL OLIGOPEPTIDASE"/>
    <property type="match status" value="1"/>
</dbReference>
<name>A0A1H7MGV0_AQUAM</name>
<feature type="chain" id="PRO_5011497129" description="Xaa-Pro dipeptidyl-peptidase" evidence="9">
    <location>
        <begin position="23"/>
        <end position="608"/>
    </location>
</feature>
<protein>
    <recommendedName>
        <fullName evidence="3">Xaa-Pro dipeptidyl-peptidase</fullName>
        <ecNumber evidence="3">3.4.14.11</ecNumber>
    </recommendedName>
    <alternativeName>
        <fullName evidence="8">X-prolyl-dipeptidyl aminopeptidase</fullName>
    </alternativeName>
</protein>
<evidence type="ECO:0000313" key="12">
    <source>
        <dbReference type="Proteomes" id="UP000198521"/>
    </source>
</evidence>
<dbReference type="SUPFAM" id="SSF53474">
    <property type="entry name" value="alpha/beta-Hydrolases"/>
    <property type="match status" value="1"/>
</dbReference>
<evidence type="ECO:0000256" key="3">
    <source>
        <dbReference type="ARBA" id="ARBA00012463"/>
    </source>
</evidence>
<dbReference type="InterPro" id="IPR008252">
    <property type="entry name" value="Pept_S15_Xpro"/>
</dbReference>
<dbReference type="SUPFAM" id="SSF49785">
    <property type="entry name" value="Galactose-binding domain-like"/>
    <property type="match status" value="1"/>
</dbReference>
<dbReference type="InterPro" id="IPR000383">
    <property type="entry name" value="Xaa-Pro-like_dom"/>
</dbReference>
<accession>A0A1H7MGV0</accession>
<evidence type="ECO:0000256" key="7">
    <source>
        <dbReference type="ARBA" id="ARBA00022825"/>
    </source>
</evidence>
<evidence type="ECO:0000313" key="11">
    <source>
        <dbReference type="EMBL" id="SEL10496.1"/>
    </source>
</evidence>